<dbReference type="Pfam" id="PF12937">
    <property type="entry name" value="F-box-like"/>
    <property type="match status" value="1"/>
</dbReference>
<keyword evidence="3" id="KW-1185">Reference proteome</keyword>
<dbReference type="EMBL" id="WHUW01000013">
    <property type="protein sequence ID" value="KAF8439686.1"/>
    <property type="molecule type" value="Genomic_DNA"/>
</dbReference>
<dbReference type="SUPFAM" id="SSF81383">
    <property type="entry name" value="F-box domain"/>
    <property type="match status" value="1"/>
</dbReference>
<sequence>MTGSQYILPAELVIEILCYTSSLDVVRWRTVSKWFCTLTHDPTVWKALYVNAPFLRPRGPCPTVAFEDAFAKSERLEKWWTTEELRTGSRVRVPFEGRVTKHRHLVGGRWLVVCQADRRFVLYDTHVHAHTQTHKPQVIWEQADKIAAWDKCLATSEQGQIVYVLMSMDNPPRLTLLELRLNAESGAVCDTVTWDIPVSEVDEDPELDNGQTLFARSRFISIPHQSLIFDTRTRTFYEFPEFRIALDKSRTRFGARKFDDVQIVPTNTHIIVYHDYYERFSHRDSVIQVFTLPDDQRPAENGKRVLRLTHEGFFPSRDAIFAIMRNTAVDTTTGTTTITYLERHPKYGSFRSICINLILEKPSPDNVLPARIKWHHLLLQGEVHADDDLMFCNAYYDTTDDGYARGLFTRNHECTQNSRYGVMKFTIDATGDHCVATCSRFSRREQWDDIVSPIEHHKEDAEERLVLDGVRGKLVYIDTDSENEDTVNGAIENGAVVVVDIE</sequence>
<dbReference type="InterPro" id="IPR036047">
    <property type="entry name" value="F-box-like_dom_sf"/>
</dbReference>
<evidence type="ECO:0000313" key="3">
    <source>
        <dbReference type="Proteomes" id="UP001194468"/>
    </source>
</evidence>
<proteinExistence type="predicted"/>
<dbReference type="Gene3D" id="1.20.1280.50">
    <property type="match status" value="1"/>
</dbReference>
<protein>
    <recommendedName>
        <fullName evidence="1">F-box domain-containing protein</fullName>
    </recommendedName>
</protein>
<accession>A0AAD4GEN1</accession>
<comment type="caution">
    <text evidence="2">The sequence shown here is derived from an EMBL/GenBank/DDBJ whole genome shotgun (WGS) entry which is preliminary data.</text>
</comment>
<dbReference type="InterPro" id="IPR001810">
    <property type="entry name" value="F-box_dom"/>
</dbReference>
<name>A0AAD4GEN1_BOLED</name>
<evidence type="ECO:0000313" key="2">
    <source>
        <dbReference type="EMBL" id="KAF8439686.1"/>
    </source>
</evidence>
<reference evidence="2" key="2">
    <citation type="journal article" date="2020" name="Nat. Commun.">
        <title>Large-scale genome sequencing of mycorrhizal fungi provides insights into the early evolution of symbiotic traits.</title>
        <authorList>
            <person name="Miyauchi S."/>
            <person name="Kiss E."/>
            <person name="Kuo A."/>
            <person name="Drula E."/>
            <person name="Kohler A."/>
            <person name="Sanchez-Garcia M."/>
            <person name="Morin E."/>
            <person name="Andreopoulos B."/>
            <person name="Barry K.W."/>
            <person name="Bonito G."/>
            <person name="Buee M."/>
            <person name="Carver A."/>
            <person name="Chen C."/>
            <person name="Cichocki N."/>
            <person name="Clum A."/>
            <person name="Culley D."/>
            <person name="Crous P.W."/>
            <person name="Fauchery L."/>
            <person name="Girlanda M."/>
            <person name="Hayes R.D."/>
            <person name="Keri Z."/>
            <person name="LaButti K."/>
            <person name="Lipzen A."/>
            <person name="Lombard V."/>
            <person name="Magnuson J."/>
            <person name="Maillard F."/>
            <person name="Murat C."/>
            <person name="Nolan M."/>
            <person name="Ohm R.A."/>
            <person name="Pangilinan J."/>
            <person name="Pereira M.F."/>
            <person name="Perotto S."/>
            <person name="Peter M."/>
            <person name="Pfister S."/>
            <person name="Riley R."/>
            <person name="Sitrit Y."/>
            <person name="Stielow J.B."/>
            <person name="Szollosi G."/>
            <person name="Zifcakova L."/>
            <person name="Stursova M."/>
            <person name="Spatafora J.W."/>
            <person name="Tedersoo L."/>
            <person name="Vaario L.M."/>
            <person name="Yamada A."/>
            <person name="Yan M."/>
            <person name="Wang P."/>
            <person name="Xu J."/>
            <person name="Bruns T."/>
            <person name="Baldrian P."/>
            <person name="Vilgalys R."/>
            <person name="Dunand C."/>
            <person name="Henrissat B."/>
            <person name="Grigoriev I.V."/>
            <person name="Hibbett D."/>
            <person name="Nagy L.G."/>
            <person name="Martin F.M."/>
        </authorList>
    </citation>
    <scope>NUCLEOTIDE SEQUENCE</scope>
    <source>
        <strain evidence="2">BED1</strain>
    </source>
</reference>
<reference evidence="2" key="1">
    <citation type="submission" date="2019-10" db="EMBL/GenBank/DDBJ databases">
        <authorList>
            <consortium name="DOE Joint Genome Institute"/>
            <person name="Kuo A."/>
            <person name="Miyauchi S."/>
            <person name="Kiss E."/>
            <person name="Drula E."/>
            <person name="Kohler A."/>
            <person name="Sanchez-Garcia M."/>
            <person name="Andreopoulos B."/>
            <person name="Barry K.W."/>
            <person name="Bonito G."/>
            <person name="Buee M."/>
            <person name="Carver A."/>
            <person name="Chen C."/>
            <person name="Cichocki N."/>
            <person name="Clum A."/>
            <person name="Culley D."/>
            <person name="Crous P.W."/>
            <person name="Fauchery L."/>
            <person name="Girlanda M."/>
            <person name="Hayes R."/>
            <person name="Keri Z."/>
            <person name="LaButti K."/>
            <person name="Lipzen A."/>
            <person name="Lombard V."/>
            <person name="Magnuson J."/>
            <person name="Maillard F."/>
            <person name="Morin E."/>
            <person name="Murat C."/>
            <person name="Nolan M."/>
            <person name="Ohm R."/>
            <person name="Pangilinan J."/>
            <person name="Pereira M."/>
            <person name="Perotto S."/>
            <person name="Peter M."/>
            <person name="Riley R."/>
            <person name="Sitrit Y."/>
            <person name="Stielow B."/>
            <person name="Szollosi G."/>
            <person name="Zifcakova L."/>
            <person name="Stursova M."/>
            <person name="Spatafora J.W."/>
            <person name="Tedersoo L."/>
            <person name="Vaario L.-M."/>
            <person name="Yamada A."/>
            <person name="Yan M."/>
            <person name="Wang P."/>
            <person name="Xu J."/>
            <person name="Bruns T."/>
            <person name="Baldrian P."/>
            <person name="Vilgalys R."/>
            <person name="Henrissat B."/>
            <person name="Grigoriev I.V."/>
            <person name="Hibbett D."/>
            <person name="Nagy L.G."/>
            <person name="Martin F.M."/>
        </authorList>
    </citation>
    <scope>NUCLEOTIDE SEQUENCE</scope>
    <source>
        <strain evidence="2">BED1</strain>
    </source>
</reference>
<organism evidence="2 3">
    <name type="scientific">Boletus edulis BED1</name>
    <dbReference type="NCBI Taxonomy" id="1328754"/>
    <lineage>
        <taxon>Eukaryota</taxon>
        <taxon>Fungi</taxon>
        <taxon>Dikarya</taxon>
        <taxon>Basidiomycota</taxon>
        <taxon>Agaricomycotina</taxon>
        <taxon>Agaricomycetes</taxon>
        <taxon>Agaricomycetidae</taxon>
        <taxon>Boletales</taxon>
        <taxon>Boletineae</taxon>
        <taxon>Boletaceae</taxon>
        <taxon>Boletoideae</taxon>
        <taxon>Boletus</taxon>
    </lineage>
</organism>
<gene>
    <name evidence="2" type="ORF">L210DRAFT_3504164</name>
</gene>
<dbReference type="Proteomes" id="UP001194468">
    <property type="component" value="Unassembled WGS sequence"/>
</dbReference>
<dbReference type="AlphaFoldDB" id="A0AAD4GEN1"/>
<evidence type="ECO:0000259" key="1">
    <source>
        <dbReference type="Pfam" id="PF12937"/>
    </source>
</evidence>
<feature type="domain" description="F-box" evidence="1">
    <location>
        <begin position="8"/>
        <end position="49"/>
    </location>
</feature>